<organism evidence="1 2">
    <name type="scientific">Halogranum amylolyticum</name>
    <dbReference type="NCBI Taxonomy" id="660520"/>
    <lineage>
        <taxon>Archaea</taxon>
        <taxon>Methanobacteriati</taxon>
        <taxon>Methanobacteriota</taxon>
        <taxon>Stenosarchaea group</taxon>
        <taxon>Halobacteria</taxon>
        <taxon>Halobacteriales</taxon>
        <taxon>Haloferacaceae</taxon>
    </lineage>
</organism>
<evidence type="ECO:0000313" key="2">
    <source>
        <dbReference type="Proteomes" id="UP000199126"/>
    </source>
</evidence>
<dbReference type="Proteomes" id="UP000199126">
    <property type="component" value="Unassembled WGS sequence"/>
</dbReference>
<keyword evidence="2" id="KW-1185">Reference proteome</keyword>
<evidence type="ECO:0000313" key="1">
    <source>
        <dbReference type="EMBL" id="SEP18524.1"/>
    </source>
</evidence>
<sequence>MDSIEQAVHKPSGYNYSVMTSGYCQNRVGCLPTMKETMGSLFFLAGVSVNPIAL</sequence>
<reference evidence="2" key="1">
    <citation type="submission" date="2016-10" db="EMBL/GenBank/DDBJ databases">
        <authorList>
            <person name="Varghese N."/>
            <person name="Submissions S."/>
        </authorList>
    </citation>
    <scope>NUCLEOTIDE SEQUENCE [LARGE SCALE GENOMIC DNA]</scope>
    <source>
        <strain evidence="2">CGMCC 1.10121</strain>
    </source>
</reference>
<dbReference type="EMBL" id="FODV01000019">
    <property type="protein sequence ID" value="SEP18524.1"/>
    <property type="molecule type" value="Genomic_DNA"/>
</dbReference>
<gene>
    <name evidence="1" type="ORF">SAMN04487948_11949</name>
</gene>
<protein>
    <submittedName>
        <fullName evidence="1">Uncharacterized protein</fullName>
    </submittedName>
</protein>
<proteinExistence type="predicted"/>
<dbReference type="AlphaFoldDB" id="A0A1H8VT78"/>
<accession>A0A1H8VT78</accession>
<name>A0A1H8VT78_9EURY</name>